<comment type="caution">
    <text evidence="1">The sequence shown here is derived from an EMBL/GenBank/DDBJ whole genome shotgun (WGS) entry which is preliminary data.</text>
</comment>
<protein>
    <submittedName>
        <fullName evidence="1">Uncharacterized protein</fullName>
    </submittedName>
</protein>
<name>A0A9X2BYA3_9PROT</name>
<dbReference type="EMBL" id="JALPRX010000200">
    <property type="protein sequence ID" value="MCK8788171.1"/>
    <property type="molecule type" value="Genomic_DNA"/>
</dbReference>
<proteinExistence type="predicted"/>
<dbReference type="SUPFAM" id="SSF143100">
    <property type="entry name" value="TTHA1013/TTHA0281-like"/>
    <property type="match status" value="1"/>
</dbReference>
<organism evidence="1 2">
    <name type="scientific">Roseomonas acroporae</name>
    <dbReference type="NCBI Taxonomy" id="2937791"/>
    <lineage>
        <taxon>Bacteria</taxon>
        <taxon>Pseudomonadati</taxon>
        <taxon>Pseudomonadota</taxon>
        <taxon>Alphaproteobacteria</taxon>
        <taxon>Acetobacterales</taxon>
        <taxon>Roseomonadaceae</taxon>
        <taxon>Roseomonas</taxon>
    </lineage>
</organism>
<dbReference type="AlphaFoldDB" id="A0A9X2BYA3"/>
<dbReference type="RefSeq" id="WP_248670212.1">
    <property type="nucleotide sequence ID" value="NZ_JALPRX010000200.1"/>
</dbReference>
<dbReference type="Proteomes" id="UP001139516">
    <property type="component" value="Unassembled WGS sequence"/>
</dbReference>
<evidence type="ECO:0000313" key="2">
    <source>
        <dbReference type="Proteomes" id="UP001139516"/>
    </source>
</evidence>
<gene>
    <name evidence="1" type="ORF">M0638_27870</name>
</gene>
<accession>A0A9X2BYA3</accession>
<evidence type="ECO:0000313" key="1">
    <source>
        <dbReference type="EMBL" id="MCK8788171.1"/>
    </source>
</evidence>
<sequence>MDMHIPQDAGTKAFHIKVFRNVETGTLTAESDGLKGFAAWGQSLDELEQDIEAGVREMLTIQGFSVSGLNVERTGFLHPVTSPTKSLQDAGVQFVVTADLRAPL</sequence>
<keyword evidence="2" id="KW-1185">Reference proteome</keyword>
<reference evidence="1" key="1">
    <citation type="submission" date="2022-04" db="EMBL/GenBank/DDBJ databases">
        <title>Roseomonas acroporae sp. nov., isolated from coral Acropora digitifera.</title>
        <authorList>
            <person name="Sun H."/>
        </authorList>
    </citation>
    <scope>NUCLEOTIDE SEQUENCE</scope>
    <source>
        <strain evidence="1">NAR14</strain>
    </source>
</reference>
<dbReference type="InterPro" id="IPR035069">
    <property type="entry name" value="TTHA1013/TTHA0281-like"/>
</dbReference>